<dbReference type="GO" id="GO:0016618">
    <property type="term" value="F:hydroxypyruvate reductase [NAD(P)H] activity"/>
    <property type="evidence" value="ECO:0007669"/>
    <property type="project" value="TreeGrafter"/>
</dbReference>
<dbReference type="InterPro" id="IPR006140">
    <property type="entry name" value="D-isomer_DH_NAD-bd"/>
</dbReference>
<dbReference type="PROSITE" id="PS00671">
    <property type="entry name" value="D_2_HYDROXYACID_DH_3"/>
    <property type="match status" value="1"/>
</dbReference>
<comment type="similarity">
    <text evidence="1 4">Belongs to the D-isomer specific 2-hydroxyacid dehydrogenase family.</text>
</comment>
<dbReference type="EMBL" id="BBQY01000005">
    <property type="protein sequence ID" value="GBH30787.1"/>
    <property type="molecule type" value="Genomic_DNA"/>
</dbReference>
<dbReference type="FunFam" id="3.40.50.720:FF:000203">
    <property type="entry name" value="D-3-phosphoglycerate dehydrogenase (SerA)"/>
    <property type="match status" value="1"/>
</dbReference>
<evidence type="ECO:0000259" key="6">
    <source>
        <dbReference type="Pfam" id="PF02826"/>
    </source>
</evidence>
<feature type="domain" description="D-isomer specific 2-hydroxyacid dehydrogenase catalytic" evidence="5">
    <location>
        <begin position="17"/>
        <end position="307"/>
    </location>
</feature>
<sequence>MPARVVGEIQSFADLSILPGESAPERVLENCNGFDALICTLMNKVTADFIDRLPPSIRLVATYSVGIDHIDLRALQARRIALVNTPDVLTEATADIAWLLLLGAARRASEAEALLRSGMWTGWEPNQLVGTDIHGSTLGILGFGRIGRAVARRAAGFGMNILTSVRSSSAGDPPPPGTIICSSMEEVLAGSDFLSLHLPLTEETQNWLNAERIASMKSGAIVINTARGGLIDETALIAALQSGKLGGAGLDVFVGEPDIRRDLVEAPNTFLLPHLGSATRRAREGMGLSLARDIAAFFAGRPVENGVGVSK</sequence>
<dbReference type="GO" id="GO:0051287">
    <property type="term" value="F:NAD binding"/>
    <property type="evidence" value="ECO:0007669"/>
    <property type="project" value="InterPro"/>
</dbReference>
<reference evidence="7 8" key="1">
    <citation type="submission" date="2014-12" db="EMBL/GenBank/DDBJ databases">
        <title>Whole genome sequencing of Sphingobium xenophagum OW59.</title>
        <authorList>
            <person name="Ohta Y."/>
            <person name="Nishi S."/>
            <person name="Hatada Y."/>
        </authorList>
    </citation>
    <scope>NUCLEOTIDE SEQUENCE [LARGE SCALE GENOMIC DNA]</scope>
    <source>
        <strain evidence="7 8">OW59</strain>
    </source>
</reference>
<dbReference type="PANTHER" id="PTHR10996">
    <property type="entry name" value="2-HYDROXYACID DEHYDROGENASE-RELATED"/>
    <property type="match status" value="1"/>
</dbReference>
<evidence type="ECO:0000256" key="2">
    <source>
        <dbReference type="ARBA" id="ARBA00023002"/>
    </source>
</evidence>
<organism evidence="7 8">
    <name type="scientific">Sphingobium xenophagum</name>
    <dbReference type="NCBI Taxonomy" id="121428"/>
    <lineage>
        <taxon>Bacteria</taxon>
        <taxon>Pseudomonadati</taxon>
        <taxon>Pseudomonadota</taxon>
        <taxon>Alphaproteobacteria</taxon>
        <taxon>Sphingomonadales</taxon>
        <taxon>Sphingomonadaceae</taxon>
        <taxon>Sphingobium</taxon>
    </lineage>
</organism>
<dbReference type="AlphaFoldDB" id="A0A401J2C4"/>
<keyword evidence="8" id="KW-1185">Reference proteome</keyword>
<dbReference type="SUPFAM" id="SSF51735">
    <property type="entry name" value="NAD(P)-binding Rossmann-fold domains"/>
    <property type="match status" value="1"/>
</dbReference>
<evidence type="ECO:0000313" key="7">
    <source>
        <dbReference type="EMBL" id="GBH30787.1"/>
    </source>
</evidence>
<dbReference type="PANTHER" id="PTHR10996:SF283">
    <property type="entry name" value="GLYOXYLATE_HYDROXYPYRUVATE REDUCTASE B"/>
    <property type="match status" value="1"/>
</dbReference>
<evidence type="ECO:0000256" key="1">
    <source>
        <dbReference type="ARBA" id="ARBA00005854"/>
    </source>
</evidence>
<dbReference type="Pfam" id="PF02826">
    <property type="entry name" value="2-Hacid_dh_C"/>
    <property type="match status" value="1"/>
</dbReference>
<evidence type="ECO:0000256" key="3">
    <source>
        <dbReference type="ARBA" id="ARBA00023027"/>
    </source>
</evidence>
<dbReference type="Pfam" id="PF00389">
    <property type="entry name" value="2-Hacid_dh"/>
    <property type="match status" value="1"/>
</dbReference>
<dbReference type="GO" id="GO:0005829">
    <property type="term" value="C:cytosol"/>
    <property type="evidence" value="ECO:0007669"/>
    <property type="project" value="TreeGrafter"/>
</dbReference>
<dbReference type="SUPFAM" id="SSF52283">
    <property type="entry name" value="Formate/glycerate dehydrogenase catalytic domain-like"/>
    <property type="match status" value="1"/>
</dbReference>
<evidence type="ECO:0000256" key="4">
    <source>
        <dbReference type="RuleBase" id="RU003719"/>
    </source>
</evidence>
<dbReference type="InterPro" id="IPR029753">
    <property type="entry name" value="D-isomer_DH_CS"/>
</dbReference>
<name>A0A401J2C4_SPHXE</name>
<evidence type="ECO:0000259" key="5">
    <source>
        <dbReference type="Pfam" id="PF00389"/>
    </source>
</evidence>
<dbReference type="InterPro" id="IPR050223">
    <property type="entry name" value="D-isomer_2-hydroxyacid_DH"/>
</dbReference>
<keyword evidence="3" id="KW-0520">NAD</keyword>
<dbReference type="CDD" id="cd05301">
    <property type="entry name" value="GDH"/>
    <property type="match status" value="1"/>
</dbReference>
<keyword evidence="2 4" id="KW-0560">Oxidoreductase</keyword>
<dbReference type="STRING" id="1192759.GCA_000277525_04062"/>
<dbReference type="Gene3D" id="3.40.50.720">
    <property type="entry name" value="NAD(P)-binding Rossmann-like Domain"/>
    <property type="match status" value="2"/>
</dbReference>
<protein>
    <submittedName>
        <fullName evidence="7">Glyoxylate reductase</fullName>
    </submittedName>
</protein>
<evidence type="ECO:0000313" key="8">
    <source>
        <dbReference type="Proteomes" id="UP000290975"/>
    </source>
</evidence>
<dbReference type="InterPro" id="IPR006139">
    <property type="entry name" value="D-isomer_2_OHA_DH_cat_dom"/>
</dbReference>
<dbReference type="RefSeq" id="WP_129927481.1">
    <property type="nucleotide sequence ID" value="NZ_BBQY01000005.1"/>
</dbReference>
<accession>A0A401J2C4</accession>
<proteinExistence type="inferred from homology"/>
<dbReference type="InterPro" id="IPR036291">
    <property type="entry name" value="NAD(P)-bd_dom_sf"/>
</dbReference>
<dbReference type="GO" id="GO:0030267">
    <property type="term" value="F:glyoxylate reductase (NADPH) activity"/>
    <property type="evidence" value="ECO:0007669"/>
    <property type="project" value="TreeGrafter"/>
</dbReference>
<dbReference type="Proteomes" id="UP000290975">
    <property type="component" value="Unassembled WGS sequence"/>
</dbReference>
<feature type="domain" description="D-isomer specific 2-hydroxyacid dehydrogenase NAD-binding" evidence="6">
    <location>
        <begin position="100"/>
        <end position="276"/>
    </location>
</feature>
<gene>
    <name evidence="7" type="ORF">MBESOW_P2042</name>
</gene>
<comment type="caution">
    <text evidence="7">The sequence shown here is derived from an EMBL/GenBank/DDBJ whole genome shotgun (WGS) entry which is preliminary data.</text>
</comment>